<keyword evidence="4" id="KW-0808">Transferase</keyword>
<dbReference type="Gene3D" id="3.30.450.20">
    <property type="entry name" value="PAS domain"/>
    <property type="match status" value="1"/>
</dbReference>
<keyword evidence="3" id="KW-0597">Phosphoprotein</keyword>
<gene>
    <name evidence="8" type="ORF">QR721_03680</name>
</gene>
<evidence type="ECO:0000256" key="5">
    <source>
        <dbReference type="ARBA" id="ARBA00022777"/>
    </source>
</evidence>
<evidence type="ECO:0000256" key="1">
    <source>
        <dbReference type="ARBA" id="ARBA00000085"/>
    </source>
</evidence>
<evidence type="ECO:0000313" key="8">
    <source>
        <dbReference type="EMBL" id="WLV25341.1"/>
    </source>
</evidence>
<dbReference type="PANTHER" id="PTHR43304:SF1">
    <property type="entry name" value="PAC DOMAIN-CONTAINING PROTEIN"/>
    <property type="match status" value="1"/>
</dbReference>
<evidence type="ECO:0000256" key="3">
    <source>
        <dbReference type="ARBA" id="ARBA00022553"/>
    </source>
</evidence>
<dbReference type="EMBL" id="CP129113">
    <property type="protein sequence ID" value="WLV25341.1"/>
    <property type="molecule type" value="Genomic_DNA"/>
</dbReference>
<dbReference type="InterPro" id="IPR013656">
    <property type="entry name" value="PAS_4"/>
</dbReference>
<dbReference type="PROSITE" id="PS50112">
    <property type="entry name" value="PAS"/>
    <property type="match status" value="1"/>
</dbReference>
<evidence type="ECO:0000259" key="7">
    <source>
        <dbReference type="PROSITE" id="PS50113"/>
    </source>
</evidence>
<keyword evidence="5" id="KW-0418">Kinase</keyword>
<feature type="domain" description="PAS" evidence="6">
    <location>
        <begin position="14"/>
        <end position="84"/>
    </location>
</feature>
<dbReference type="SMART" id="SM00086">
    <property type="entry name" value="PAC"/>
    <property type="match status" value="1"/>
</dbReference>
<proteinExistence type="predicted"/>
<dbReference type="EC" id="2.7.13.3" evidence="2"/>
<dbReference type="NCBIfam" id="TIGR00229">
    <property type="entry name" value="sensory_box"/>
    <property type="match status" value="1"/>
</dbReference>
<name>A0ABY9KWS9_9BACI</name>
<reference evidence="8" key="1">
    <citation type="submission" date="2023-06" db="EMBL/GenBank/DDBJ databases">
        <title>A Treasure from Seagulls: Isolation and Description of Aciduricobacillus qingdaonensis gen. nov., sp. nov., a Rare Obligately Uric Acid-utilizing Member in the Family Bacillaceae.</title>
        <authorList>
            <person name="Liu W."/>
            <person name="Wang B."/>
        </authorList>
    </citation>
    <scope>NUCLEOTIDE SEQUENCE</scope>
    <source>
        <strain evidence="8">44XB</strain>
    </source>
</reference>
<dbReference type="InterPro" id="IPR000700">
    <property type="entry name" value="PAS-assoc_C"/>
</dbReference>
<evidence type="ECO:0000313" key="9">
    <source>
        <dbReference type="Proteomes" id="UP001180087"/>
    </source>
</evidence>
<dbReference type="InterPro" id="IPR000014">
    <property type="entry name" value="PAS"/>
</dbReference>
<dbReference type="RefSeq" id="WP_348029129.1">
    <property type="nucleotide sequence ID" value="NZ_CP129113.1"/>
</dbReference>
<dbReference type="InterPro" id="IPR052162">
    <property type="entry name" value="Sensor_kinase/Photoreceptor"/>
</dbReference>
<protein>
    <recommendedName>
        <fullName evidence="2">histidine kinase</fullName>
        <ecNumber evidence="2">2.7.13.3</ecNumber>
    </recommendedName>
</protein>
<evidence type="ECO:0000256" key="4">
    <source>
        <dbReference type="ARBA" id="ARBA00022679"/>
    </source>
</evidence>
<evidence type="ECO:0000256" key="2">
    <source>
        <dbReference type="ARBA" id="ARBA00012438"/>
    </source>
</evidence>
<dbReference type="Pfam" id="PF08448">
    <property type="entry name" value="PAS_4"/>
    <property type="match status" value="1"/>
</dbReference>
<accession>A0ABY9KWS9</accession>
<dbReference type="InterPro" id="IPR035965">
    <property type="entry name" value="PAS-like_dom_sf"/>
</dbReference>
<keyword evidence="9" id="KW-1185">Reference proteome</keyword>
<dbReference type="CDD" id="cd00130">
    <property type="entry name" value="PAS"/>
    <property type="match status" value="1"/>
</dbReference>
<dbReference type="Proteomes" id="UP001180087">
    <property type="component" value="Chromosome"/>
</dbReference>
<dbReference type="PROSITE" id="PS50113">
    <property type="entry name" value="PAC"/>
    <property type="match status" value="1"/>
</dbReference>
<dbReference type="InterPro" id="IPR001610">
    <property type="entry name" value="PAC"/>
</dbReference>
<evidence type="ECO:0000259" key="6">
    <source>
        <dbReference type="PROSITE" id="PS50112"/>
    </source>
</evidence>
<organism evidence="8 9">
    <name type="scientific">Aciduricibacillus chroicocephali</name>
    <dbReference type="NCBI Taxonomy" id="3054939"/>
    <lineage>
        <taxon>Bacteria</taxon>
        <taxon>Bacillati</taxon>
        <taxon>Bacillota</taxon>
        <taxon>Bacilli</taxon>
        <taxon>Bacillales</taxon>
        <taxon>Bacillaceae</taxon>
        <taxon>Aciduricibacillus</taxon>
    </lineage>
</organism>
<dbReference type="PANTHER" id="PTHR43304">
    <property type="entry name" value="PHYTOCHROME-LIKE PROTEIN CPH1"/>
    <property type="match status" value="1"/>
</dbReference>
<comment type="catalytic activity">
    <reaction evidence="1">
        <text>ATP + protein L-histidine = ADP + protein N-phospho-L-histidine.</text>
        <dbReference type="EC" id="2.7.13.3"/>
    </reaction>
</comment>
<dbReference type="SMART" id="SM00091">
    <property type="entry name" value="PAS"/>
    <property type="match status" value="1"/>
</dbReference>
<feature type="domain" description="PAC" evidence="7">
    <location>
        <begin position="88"/>
        <end position="140"/>
    </location>
</feature>
<sequence>MDNKTKSLEEVIADRERYRMLVEHVSDWIWEVDQNGIYTYASPQIKDILGYEPDEIIGRTPFDLMVPEEGERIGPIFVHHVENKLPIKSLENRNLHKDGQEVILETSGSPILDEEGNCIGYRGIDRDITLRKQEERKQQRLLDIIEANPEFISTFHIEGQDYYYNPAAVSFLG</sequence>
<dbReference type="SUPFAM" id="SSF55785">
    <property type="entry name" value="PYP-like sensor domain (PAS domain)"/>
    <property type="match status" value="1"/>
</dbReference>